<sequence length="59" mass="6709">MQNSVQLGVYEHGWSLIDKAWNHQLIEYLGSVYDTLLPICLCQILEILSRSPLSVSFVS</sequence>
<evidence type="ECO:0000313" key="2">
    <source>
        <dbReference type="Proteomes" id="UP000006038"/>
    </source>
</evidence>
<protein>
    <submittedName>
        <fullName evidence="1">Uncharacterized protein</fullName>
    </submittedName>
</protein>
<keyword evidence="2" id="KW-1185">Reference proteome</keyword>
<evidence type="ECO:0000313" key="1">
    <source>
        <dbReference type="EnsemblPlants" id="OB07G17000.1"/>
    </source>
</evidence>
<dbReference type="HOGENOM" id="CLU_2967964_0_0_1"/>
<dbReference type="EnsemblPlants" id="OB07G17000.1">
    <property type="protein sequence ID" value="OB07G17000.1"/>
    <property type="gene ID" value="OB07G17000"/>
</dbReference>
<organism evidence="1">
    <name type="scientific">Oryza brachyantha</name>
    <name type="common">malo sina</name>
    <dbReference type="NCBI Taxonomy" id="4533"/>
    <lineage>
        <taxon>Eukaryota</taxon>
        <taxon>Viridiplantae</taxon>
        <taxon>Streptophyta</taxon>
        <taxon>Embryophyta</taxon>
        <taxon>Tracheophyta</taxon>
        <taxon>Spermatophyta</taxon>
        <taxon>Magnoliopsida</taxon>
        <taxon>Liliopsida</taxon>
        <taxon>Poales</taxon>
        <taxon>Poaceae</taxon>
        <taxon>BOP clade</taxon>
        <taxon>Oryzoideae</taxon>
        <taxon>Oryzeae</taxon>
        <taxon>Oryzinae</taxon>
        <taxon>Oryza</taxon>
    </lineage>
</organism>
<accession>J3MJW8</accession>
<dbReference type="Gramene" id="OB07G17000.1">
    <property type="protein sequence ID" value="OB07G17000.1"/>
    <property type="gene ID" value="OB07G17000"/>
</dbReference>
<dbReference type="AlphaFoldDB" id="J3MJW8"/>
<name>J3MJW8_ORYBR</name>
<proteinExistence type="predicted"/>
<reference evidence="1" key="1">
    <citation type="journal article" date="2013" name="Nat. Commun.">
        <title>Whole-genome sequencing of Oryza brachyantha reveals mechanisms underlying Oryza genome evolution.</title>
        <authorList>
            <person name="Chen J."/>
            <person name="Huang Q."/>
            <person name="Gao D."/>
            <person name="Wang J."/>
            <person name="Lang Y."/>
            <person name="Liu T."/>
            <person name="Li B."/>
            <person name="Bai Z."/>
            <person name="Luis Goicoechea J."/>
            <person name="Liang C."/>
            <person name="Chen C."/>
            <person name="Zhang W."/>
            <person name="Sun S."/>
            <person name="Liao Y."/>
            <person name="Zhang X."/>
            <person name="Yang L."/>
            <person name="Song C."/>
            <person name="Wang M."/>
            <person name="Shi J."/>
            <person name="Liu G."/>
            <person name="Liu J."/>
            <person name="Zhou H."/>
            <person name="Zhou W."/>
            <person name="Yu Q."/>
            <person name="An N."/>
            <person name="Chen Y."/>
            <person name="Cai Q."/>
            <person name="Wang B."/>
            <person name="Liu B."/>
            <person name="Min J."/>
            <person name="Huang Y."/>
            <person name="Wu H."/>
            <person name="Li Z."/>
            <person name="Zhang Y."/>
            <person name="Yin Y."/>
            <person name="Song W."/>
            <person name="Jiang J."/>
            <person name="Jackson S.A."/>
            <person name="Wing R.A."/>
            <person name="Wang J."/>
            <person name="Chen M."/>
        </authorList>
    </citation>
    <scope>NUCLEOTIDE SEQUENCE [LARGE SCALE GENOMIC DNA]</scope>
    <source>
        <strain evidence="1">cv. IRGC 101232</strain>
    </source>
</reference>
<reference evidence="1" key="2">
    <citation type="submission" date="2013-04" db="UniProtKB">
        <authorList>
            <consortium name="EnsemblPlants"/>
        </authorList>
    </citation>
    <scope>IDENTIFICATION</scope>
</reference>
<dbReference type="Proteomes" id="UP000006038">
    <property type="component" value="Chromosome 7"/>
</dbReference>